<dbReference type="SUPFAM" id="SSF53271">
    <property type="entry name" value="PRTase-like"/>
    <property type="match status" value="1"/>
</dbReference>
<dbReference type="EC" id="2.4.2.7" evidence="6"/>
<dbReference type="GO" id="GO:0003999">
    <property type="term" value="F:adenine phosphoribosyltransferase activity"/>
    <property type="evidence" value="ECO:0007669"/>
    <property type="project" value="UniProtKB-EC"/>
</dbReference>
<dbReference type="PANTHER" id="PTHR32315">
    <property type="entry name" value="ADENINE PHOSPHORIBOSYLTRANSFERASE"/>
    <property type="match status" value="1"/>
</dbReference>
<dbReference type="FunFam" id="3.40.50.2020:FF:000021">
    <property type="entry name" value="Adenine phosphoribosyltransferase"/>
    <property type="match status" value="1"/>
</dbReference>
<evidence type="ECO:0000313" key="14">
    <source>
        <dbReference type="Proteomes" id="UP001174909"/>
    </source>
</evidence>
<evidence type="ECO:0000256" key="3">
    <source>
        <dbReference type="ARBA" id="ARBA00004496"/>
    </source>
</evidence>
<dbReference type="InterPro" id="IPR050054">
    <property type="entry name" value="UPRTase/APRTase"/>
</dbReference>
<dbReference type="InterPro" id="IPR000836">
    <property type="entry name" value="PRTase_dom"/>
</dbReference>
<evidence type="ECO:0000256" key="2">
    <source>
        <dbReference type="ARBA" id="ARBA00003968"/>
    </source>
</evidence>
<comment type="similarity">
    <text evidence="5">Belongs to the purine/pyrimidine phosphoribosyltransferase family.</text>
</comment>
<dbReference type="CDD" id="cd06223">
    <property type="entry name" value="PRTases_typeI"/>
    <property type="match status" value="1"/>
</dbReference>
<keyword evidence="8" id="KW-0963">Cytoplasm</keyword>
<comment type="subcellular location">
    <subcellularLocation>
        <location evidence="3">Cytoplasm</location>
    </subcellularLocation>
</comment>
<feature type="domain" description="Phosphoribosyltransferase" evidence="12">
    <location>
        <begin position="44"/>
        <end position="151"/>
    </location>
</feature>
<keyword evidence="9 13" id="KW-0328">Glycosyltransferase</keyword>
<dbReference type="NCBIfam" id="TIGR01090">
    <property type="entry name" value="apt"/>
    <property type="match status" value="1"/>
</dbReference>
<dbReference type="Pfam" id="PF00156">
    <property type="entry name" value="Pribosyltran"/>
    <property type="match status" value="1"/>
</dbReference>
<dbReference type="Proteomes" id="UP001174909">
    <property type="component" value="Unassembled WGS sequence"/>
</dbReference>
<sequence>MPIDLAQHIRNIPDFPIPGVQFKDITSLLLSPDAFNETIARMVDLAAEARVDRLAAVDSRGFIFAAPMATRMGLPLVLLRKAGKLPGATLSYDYNLEYGQASLEVHADDVPSGARVLIIDDLVATGGSLKAAAALIEKAGGETAGIGVVIELIGLGGREALADYDLFSLVTFEVDE</sequence>
<dbReference type="HAMAP" id="MF_00004">
    <property type="entry name" value="Aden_phosphoribosyltr"/>
    <property type="match status" value="1"/>
</dbReference>
<evidence type="ECO:0000256" key="10">
    <source>
        <dbReference type="ARBA" id="ARBA00022679"/>
    </source>
</evidence>
<dbReference type="AlphaFoldDB" id="A0AA35RI06"/>
<dbReference type="NCBIfam" id="NF002634">
    <property type="entry name" value="PRK02304.1-3"/>
    <property type="match status" value="1"/>
</dbReference>
<comment type="caution">
    <text evidence="13">The sequence shown here is derived from an EMBL/GenBank/DDBJ whole genome shotgun (WGS) entry which is preliminary data.</text>
</comment>
<dbReference type="GO" id="GO:0006166">
    <property type="term" value="P:purine ribonucleoside salvage"/>
    <property type="evidence" value="ECO:0007669"/>
    <property type="project" value="UniProtKB-KW"/>
</dbReference>
<evidence type="ECO:0000256" key="1">
    <source>
        <dbReference type="ARBA" id="ARBA00000868"/>
    </source>
</evidence>
<comment type="pathway">
    <text evidence="4">Purine metabolism; AMP biosynthesis via salvage pathway; AMP from adenine: step 1/1.</text>
</comment>
<dbReference type="GO" id="GO:0016208">
    <property type="term" value="F:AMP binding"/>
    <property type="evidence" value="ECO:0007669"/>
    <property type="project" value="TreeGrafter"/>
</dbReference>
<dbReference type="PANTHER" id="PTHR32315:SF3">
    <property type="entry name" value="ADENINE PHOSPHORIBOSYLTRANSFERASE"/>
    <property type="match status" value="1"/>
</dbReference>
<dbReference type="InterPro" id="IPR005764">
    <property type="entry name" value="Ade_phspho_trans"/>
</dbReference>
<comment type="function">
    <text evidence="2">Catalyzes a salvage reaction resulting in the formation of AMP, that is energically less costly than de novo synthesis.</text>
</comment>
<proteinExistence type="inferred from homology"/>
<keyword evidence="14" id="KW-1185">Reference proteome</keyword>
<dbReference type="EMBL" id="CASHTH010001131">
    <property type="protein sequence ID" value="CAI8011878.1"/>
    <property type="molecule type" value="Genomic_DNA"/>
</dbReference>
<dbReference type="InterPro" id="IPR029057">
    <property type="entry name" value="PRTase-like"/>
</dbReference>
<dbReference type="GO" id="GO:0002055">
    <property type="term" value="F:adenine binding"/>
    <property type="evidence" value="ECO:0007669"/>
    <property type="project" value="TreeGrafter"/>
</dbReference>
<dbReference type="GO" id="GO:0044209">
    <property type="term" value="P:AMP salvage"/>
    <property type="evidence" value="ECO:0007669"/>
    <property type="project" value="TreeGrafter"/>
</dbReference>
<evidence type="ECO:0000256" key="11">
    <source>
        <dbReference type="ARBA" id="ARBA00022726"/>
    </source>
</evidence>
<comment type="catalytic activity">
    <reaction evidence="1">
        <text>AMP + diphosphate = 5-phospho-alpha-D-ribose 1-diphosphate + adenine</text>
        <dbReference type="Rhea" id="RHEA:16609"/>
        <dbReference type="ChEBI" id="CHEBI:16708"/>
        <dbReference type="ChEBI" id="CHEBI:33019"/>
        <dbReference type="ChEBI" id="CHEBI:58017"/>
        <dbReference type="ChEBI" id="CHEBI:456215"/>
        <dbReference type="EC" id="2.4.2.7"/>
    </reaction>
</comment>
<evidence type="ECO:0000256" key="5">
    <source>
        <dbReference type="ARBA" id="ARBA00008391"/>
    </source>
</evidence>
<protein>
    <recommendedName>
        <fullName evidence="7">Adenine phosphoribosyltransferase</fullName>
        <ecNumber evidence="6">2.4.2.7</ecNumber>
    </recommendedName>
</protein>
<evidence type="ECO:0000256" key="9">
    <source>
        <dbReference type="ARBA" id="ARBA00022676"/>
    </source>
</evidence>
<evidence type="ECO:0000313" key="13">
    <source>
        <dbReference type="EMBL" id="CAI8011878.1"/>
    </source>
</evidence>
<evidence type="ECO:0000256" key="8">
    <source>
        <dbReference type="ARBA" id="ARBA00022490"/>
    </source>
</evidence>
<reference evidence="13" key="1">
    <citation type="submission" date="2023-03" db="EMBL/GenBank/DDBJ databases">
        <authorList>
            <person name="Steffen K."/>
            <person name="Cardenas P."/>
        </authorList>
    </citation>
    <scope>NUCLEOTIDE SEQUENCE</scope>
</reference>
<evidence type="ECO:0000256" key="7">
    <source>
        <dbReference type="ARBA" id="ARBA00017366"/>
    </source>
</evidence>
<name>A0AA35RI06_GEOBA</name>
<gene>
    <name evidence="13" type="ORF">GBAR_LOCUS7632</name>
</gene>
<evidence type="ECO:0000256" key="6">
    <source>
        <dbReference type="ARBA" id="ARBA00011893"/>
    </source>
</evidence>
<dbReference type="GO" id="GO:0005737">
    <property type="term" value="C:cytoplasm"/>
    <property type="evidence" value="ECO:0007669"/>
    <property type="project" value="UniProtKB-SubCell"/>
</dbReference>
<dbReference type="NCBIfam" id="NF002636">
    <property type="entry name" value="PRK02304.1-5"/>
    <property type="match status" value="1"/>
</dbReference>
<keyword evidence="11" id="KW-0660">Purine salvage</keyword>
<organism evidence="13 14">
    <name type="scientific">Geodia barretti</name>
    <name type="common">Barrett's horny sponge</name>
    <dbReference type="NCBI Taxonomy" id="519541"/>
    <lineage>
        <taxon>Eukaryota</taxon>
        <taxon>Metazoa</taxon>
        <taxon>Porifera</taxon>
        <taxon>Demospongiae</taxon>
        <taxon>Heteroscleromorpha</taxon>
        <taxon>Tetractinellida</taxon>
        <taxon>Astrophorina</taxon>
        <taxon>Geodiidae</taxon>
        <taxon>Geodia</taxon>
    </lineage>
</organism>
<accession>A0AA35RI06</accession>
<dbReference type="GO" id="GO:0006168">
    <property type="term" value="P:adenine salvage"/>
    <property type="evidence" value="ECO:0007669"/>
    <property type="project" value="InterPro"/>
</dbReference>
<dbReference type="Gene3D" id="3.40.50.2020">
    <property type="match status" value="1"/>
</dbReference>
<evidence type="ECO:0000259" key="12">
    <source>
        <dbReference type="Pfam" id="PF00156"/>
    </source>
</evidence>
<evidence type="ECO:0000256" key="4">
    <source>
        <dbReference type="ARBA" id="ARBA00004659"/>
    </source>
</evidence>
<keyword evidence="10" id="KW-0808">Transferase</keyword>